<dbReference type="SMART" id="SM00387">
    <property type="entry name" value="HATPase_c"/>
    <property type="match status" value="1"/>
</dbReference>
<dbReference type="InterPro" id="IPR036890">
    <property type="entry name" value="HATPase_C_sf"/>
</dbReference>
<dbReference type="Gene3D" id="3.40.50.2300">
    <property type="match status" value="1"/>
</dbReference>
<feature type="domain" description="Histidine kinase" evidence="7">
    <location>
        <begin position="205"/>
        <end position="426"/>
    </location>
</feature>
<dbReference type="Pfam" id="PF00512">
    <property type="entry name" value="HisKA"/>
    <property type="match status" value="1"/>
</dbReference>
<dbReference type="InterPro" id="IPR036097">
    <property type="entry name" value="HisK_dim/P_sf"/>
</dbReference>
<dbReference type="InterPro" id="IPR003661">
    <property type="entry name" value="HisK_dim/P_dom"/>
</dbReference>
<evidence type="ECO:0000256" key="6">
    <source>
        <dbReference type="PROSITE-ProRule" id="PRU00169"/>
    </source>
</evidence>
<evidence type="ECO:0000313" key="10">
    <source>
        <dbReference type="Proteomes" id="UP000001929"/>
    </source>
</evidence>
<dbReference type="GO" id="GO:0000155">
    <property type="term" value="F:phosphorelay sensor kinase activity"/>
    <property type="evidence" value="ECO:0007669"/>
    <property type="project" value="InterPro"/>
</dbReference>
<organism evidence="9 10">
    <name type="scientific">Rhodospirillum rubrum (strain ATCC 11170 / ATH 1.1.1 / DSM 467 / LMG 4362 / NCIMB 8255 / S1)</name>
    <dbReference type="NCBI Taxonomy" id="269796"/>
    <lineage>
        <taxon>Bacteria</taxon>
        <taxon>Pseudomonadati</taxon>
        <taxon>Pseudomonadota</taxon>
        <taxon>Alphaproteobacteria</taxon>
        <taxon>Rhodospirillales</taxon>
        <taxon>Rhodospirillaceae</taxon>
        <taxon>Rhodospirillum</taxon>
    </lineage>
</organism>
<dbReference type="PhylomeDB" id="Q2RWY8"/>
<keyword evidence="5 9" id="KW-0418">Kinase</keyword>
<dbReference type="PANTHER" id="PTHR43304:SF1">
    <property type="entry name" value="PAC DOMAIN-CONTAINING PROTEIN"/>
    <property type="match status" value="1"/>
</dbReference>
<dbReference type="Gene3D" id="3.30.565.10">
    <property type="entry name" value="Histidine kinase-like ATPase, C-terminal domain"/>
    <property type="match status" value="1"/>
</dbReference>
<dbReference type="STRING" id="269796.Rru_A0553"/>
<dbReference type="PRINTS" id="PR00344">
    <property type="entry name" value="BCTRLSENSOR"/>
</dbReference>
<dbReference type="InterPro" id="IPR003594">
    <property type="entry name" value="HATPase_dom"/>
</dbReference>
<proteinExistence type="predicted"/>
<dbReference type="SMART" id="SM00388">
    <property type="entry name" value="HisKA"/>
    <property type="match status" value="1"/>
</dbReference>
<evidence type="ECO:0000256" key="3">
    <source>
        <dbReference type="ARBA" id="ARBA00022553"/>
    </source>
</evidence>
<dbReference type="RefSeq" id="WP_011388311.1">
    <property type="nucleotide sequence ID" value="NC_007643.1"/>
</dbReference>
<keyword evidence="10" id="KW-1185">Reference proteome</keyword>
<dbReference type="SUPFAM" id="SSF52172">
    <property type="entry name" value="CheY-like"/>
    <property type="match status" value="1"/>
</dbReference>
<dbReference type="SUPFAM" id="SSF47384">
    <property type="entry name" value="Homodimeric domain of signal transducing histidine kinase"/>
    <property type="match status" value="1"/>
</dbReference>
<dbReference type="Pfam" id="PF02518">
    <property type="entry name" value="HATPase_c"/>
    <property type="match status" value="1"/>
</dbReference>
<dbReference type="AlphaFoldDB" id="Q2RWY8"/>
<dbReference type="EMBL" id="CP000230">
    <property type="protein sequence ID" value="ABC21357.1"/>
    <property type="molecule type" value="Genomic_DNA"/>
</dbReference>
<dbReference type="InterPro" id="IPR005467">
    <property type="entry name" value="His_kinase_dom"/>
</dbReference>
<dbReference type="InterPro" id="IPR052162">
    <property type="entry name" value="Sensor_kinase/Photoreceptor"/>
</dbReference>
<keyword evidence="3 6" id="KW-0597">Phosphoprotein</keyword>
<evidence type="ECO:0000256" key="2">
    <source>
        <dbReference type="ARBA" id="ARBA00012438"/>
    </source>
</evidence>
<evidence type="ECO:0000313" key="9">
    <source>
        <dbReference type="EMBL" id="ABC21357.1"/>
    </source>
</evidence>
<evidence type="ECO:0000256" key="1">
    <source>
        <dbReference type="ARBA" id="ARBA00000085"/>
    </source>
</evidence>
<dbReference type="Gene3D" id="1.10.287.130">
    <property type="match status" value="1"/>
</dbReference>
<dbReference type="eggNOG" id="COG4251">
    <property type="taxonomic scope" value="Bacteria"/>
</dbReference>
<name>Q2RWY8_RHORT</name>
<reference evidence="9 10" key="1">
    <citation type="journal article" date="2011" name="Stand. Genomic Sci.">
        <title>Complete genome sequence of Rhodospirillum rubrum type strain (S1).</title>
        <authorList>
            <person name="Munk A.C."/>
            <person name="Copeland A."/>
            <person name="Lucas S."/>
            <person name="Lapidus A."/>
            <person name="Del Rio T.G."/>
            <person name="Barry K."/>
            <person name="Detter J.C."/>
            <person name="Hammon N."/>
            <person name="Israni S."/>
            <person name="Pitluck S."/>
            <person name="Brettin T."/>
            <person name="Bruce D."/>
            <person name="Han C."/>
            <person name="Tapia R."/>
            <person name="Gilna P."/>
            <person name="Schmutz J."/>
            <person name="Larimer F."/>
            <person name="Land M."/>
            <person name="Kyrpides N.C."/>
            <person name="Mavromatis K."/>
            <person name="Richardson P."/>
            <person name="Rohde M."/>
            <person name="Goker M."/>
            <person name="Klenk H.P."/>
            <person name="Zhang Y."/>
            <person name="Roberts G.P."/>
            <person name="Reslewic S."/>
            <person name="Schwartz D.C."/>
        </authorList>
    </citation>
    <scope>NUCLEOTIDE SEQUENCE [LARGE SCALE GENOMIC DNA]</scope>
    <source>
        <strain evidence="10">ATCC 11170 / ATH 1.1.1 / DSM 467 / LMG 4362 / NCIMB 8255 / S1</strain>
    </source>
</reference>
<dbReference type="CDD" id="cd00156">
    <property type="entry name" value="REC"/>
    <property type="match status" value="1"/>
</dbReference>
<evidence type="ECO:0000259" key="7">
    <source>
        <dbReference type="PROSITE" id="PS50109"/>
    </source>
</evidence>
<dbReference type="InterPro" id="IPR004358">
    <property type="entry name" value="Sig_transdc_His_kin-like_C"/>
</dbReference>
<comment type="catalytic activity">
    <reaction evidence="1">
        <text>ATP + protein L-histidine = ADP + protein N-phospho-L-histidine.</text>
        <dbReference type="EC" id="2.7.13.3"/>
    </reaction>
</comment>
<dbReference type="PROSITE" id="PS50110">
    <property type="entry name" value="RESPONSE_REGULATORY"/>
    <property type="match status" value="1"/>
</dbReference>
<dbReference type="InterPro" id="IPR001789">
    <property type="entry name" value="Sig_transdc_resp-reg_receiver"/>
</dbReference>
<dbReference type="Proteomes" id="UP000001929">
    <property type="component" value="Chromosome"/>
</dbReference>
<dbReference type="PROSITE" id="PS50109">
    <property type="entry name" value="HIS_KIN"/>
    <property type="match status" value="1"/>
</dbReference>
<feature type="modified residue" description="4-aspartylphosphate" evidence="6">
    <location>
        <position position="88"/>
    </location>
</feature>
<dbReference type="EnsemblBacteria" id="ABC21357">
    <property type="protein sequence ID" value="ABC21357"/>
    <property type="gene ID" value="Rru_A0553"/>
</dbReference>
<evidence type="ECO:0000259" key="8">
    <source>
        <dbReference type="PROSITE" id="PS50110"/>
    </source>
</evidence>
<sequence>MNDPIGDPDLLLVEDDLPGEDRVSSPASDLGWKVLIVDDDLEVHLITRTVLANVTFKNRPLLLLSAHSAEEARTVLANETDIAAILLDVVMESDDAGLRLVRHIREDLGNRAIRIILRTGQPGQAPEREVIVAYDINDYKAKTELTSQKLFTTIVAALRAYCDIIELENGRKQLERANSILEQRVADRTAALARSNAELESFAYGISHDLQEPLRMVRGYLQLIRRRLGPGLDSETRDYMAFAEDGATRMGTMINDLLDYSRITTQPAHFEPIDLRHPLTLALGNLTLAIAESGAALTLPDEPALISGDEGQLARLFQNLIGNALKYRHPDRRPAIGVAIEALAFDQRPGWKITVTDNGRGIAPKDFDTVFNLFRRLDSGGPGGVAGSGVGLALCRRIVERHGGRIWVDSVIDEGSSFRVHLPAGLENSAPPPEAGDPPV</sequence>
<keyword evidence="4" id="KW-0808">Transferase</keyword>
<dbReference type="PATRIC" id="fig|269796.9.peg.606"/>
<dbReference type="KEGG" id="rru:Rru_A0553"/>
<protein>
    <recommendedName>
        <fullName evidence="2">histidine kinase</fullName>
        <ecNumber evidence="2">2.7.13.3</ecNumber>
    </recommendedName>
</protein>
<dbReference type="SUPFAM" id="SSF55874">
    <property type="entry name" value="ATPase domain of HSP90 chaperone/DNA topoisomerase II/histidine kinase"/>
    <property type="match status" value="1"/>
</dbReference>
<feature type="domain" description="Response regulatory" evidence="8">
    <location>
        <begin position="33"/>
        <end position="157"/>
    </location>
</feature>
<dbReference type="HOGENOM" id="CLU_000445_114_72_5"/>
<dbReference type="InterPro" id="IPR011006">
    <property type="entry name" value="CheY-like_superfamily"/>
</dbReference>
<dbReference type="EC" id="2.7.13.3" evidence="2"/>
<accession>Q2RWY8</accession>
<gene>
    <name evidence="9" type="ordered locus">Rru_A0553</name>
</gene>
<evidence type="ECO:0000256" key="4">
    <source>
        <dbReference type="ARBA" id="ARBA00022679"/>
    </source>
</evidence>
<dbReference type="CDD" id="cd00082">
    <property type="entry name" value="HisKA"/>
    <property type="match status" value="1"/>
</dbReference>
<dbReference type="PANTHER" id="PTHR43304">
    <property type="entry name" value="PHYTOCHROME-LIKE PROTEIN CPH1"/>
    <property type="match status" value="1"/>
</dbReference>
<evidence type="ECO:0000256" key="5">
    <source>
        <dbReference type="ARBA" id="ARBA00022777"/>
    </source>
</evidence>
<dbReference type="eggNOG" id="COG0784">
    <property type="taxonomic scope" value="Bacteria"/>
</dbReference>